<dbReference type="Proteomes" id="UP000030669">
    <property type="component" value="Unassembled WGS sequence"/>
</dbReference>
<name>S7RM86_GLOTA</name>
<reference evidence="1 2" key="1">
    <citation type="journal article" date="2012" name="Science">
        <title>The Paleozoic origin of enzymatic lignin decomposition reconstructed from 31 fungal genomes.</title>
        <authorList>
            <person name="Floudas D."/>
            <person name="Binder M."/>
            <person name="Riley R."/>
            <person name="Barry K."/>
            <person name="Blanchette R.A."/>
            <person name="Henrissat B."/>
            <person name="Martinez A.T."/>
            <person name="Otillar R."/>
            <person name="Spatafora J.W."/>
            <person name="Yadav J.S."/>
            <person name="Aerts A."/>
            <person name="Benoit I."/>
            <person name="Boyd A."/>
            <person name="Carlson A."/>
            <person name="Copeland A."/>
            <person name="Coutinho P.M."/>
            <person name="de Vries R.P."/>
            <person name="Ferreira P."/>
            <person name="Findley K."/>
            <person name="Foster B."/>
            <person name="Gaskell J."/>
            <person name="Glotzer D."/>
            <person name="Gorecki P."/>
            <person name="Heitman J."/>
            <person name="Hesse C."/>
            <person name="Hori C."/>
            <person name="Igarashi K."/>
            <person name="Jurgens J.A."/>
            <person name="Kallen N."/>
            <person name="Kersten P."/>
            <person name="Kohler A."/>
            <person name="Kuees U."/>
            <person name="Kumar T.K.A."/>
            <person name="Kuo A."/>
            <person name="LaButti K."/>
            <person name="Larrondo L.F."/>
            <person name="Lindquist E."/>
            <person name="Ling A."/>
            <person name="Lombard V."/>
            <person name="Lucas S."/>
            <person name="Lundell T."/>
            <person name="Martin R."/>
            <person name="McLaughlin D.J."/>
            <person name="Morgenstern I."/>
            <person name="Morin E."/>
            <person name="Murat C."/>
            <person name="Nagy L.G."/>
            <person name="Nolan M."/>
            <person name="Ohm R.A."/>
            <person name="Patyshakuliyeva A."/>
            <person name="Rokas A."/>
            <person name="Ruiz-Duenas F.J."/>
            <person name="Sabat G."/>
            <person name="Salamov A."/>
            <person name="Samejima M."/>
            <person name="Schmutz J."/>
            <person name="Slot J.C."/>
            <person name="St John F."/>
            <person name="Stenlid J."/>
            <person name="Sun H."/>
            <person name="Sun S."/>
            <person name="Syed K."/>
            <person name="Tsang A."/>
            <person name="Wiebenga A."/>
            <person name="Young D."/>
            <person name="Pisabarro A."/>
            <person name="Eastwood D.C."/>
            <person name="Martin F."/>
            <person name="Cullen D."/>
            <person name="Grigoriev I.V."/>
            <person name="Hibbett D.S."/>
        </authorList>
    </citation>
    <scope>NUCLEOTIDE SEQUENCE [LARGE SCALE GENOMIC DNA]</scope>
    <source>
        <strain evidence="1 2">ATCC 11539</strain>
    </source>
</reference>
<organism evidence="1 2">
    <name type="scientific">Gloeophyllum trabeum (strain ATCC 11539 / FP-39264 / Madison 617)</name>
    <name type="common">Brown rot fungus</name>
    <dbReference type="NCBI Taxonomy" id="670483"/>
    <lineage>
        <taxon>Eukaryota</taxon>
        <taxon>Fungi</taxon>
        <taxon>Dikarya</taxon>
        <taxon>Basidiomycota</taxon>
        <taxon>Agaricomycotina</taxon>
        <taxon>Agaricomycetes</taxon>
        <taxon>Gloeophyllales</taxon>
        <taxon>Gloeophyllaceae</taxon>
        <taxon>Gloeophyllum</taxon>
    </lineage>
</organism>
<dbReference type="AlphaFoldDB" id="S7RM86"/>
<dbReference type="KEGG" id="gtr:GLOTRDRAFT_93142"/>
<protein>
    <submittedName>
        <fullName evidence="1">Uncharacterized protein</fullName>
    </submittedName>
</protein>
<dbReference type="HOGENOM" id="CLU_1256140_0_0_1"/>
<dbReference type="RefSeq" id="XP_007865602.1">
    <property type="nucleotide sequence ID" value="XM_007867411.1"/>
</dbReference>
<proteinExistence type="predicted"/>
<keyword evidence="2" id="KW-1185">Reference proteome</keyword>
<accession>S7RM86</accession>
<dbReference type="EMBL" id="KB469301">
    <property type="protein sequence ID" value="EPQ55515.1"/>
    <property type="molecule type" value="Genomic_DNA"/>
</dbReference>
<evidence type="ECO:0000313" key="1">
    <source>
        <dbReference type="EMBL" id="EPQ55515.1"/>
    </source>
</evidence>
<sequence>MNSIADLLKQLQLDSLDIPAQCADAVPKQDTPEEWLRFYCQWERDRNHDDFVRKAASVFISVTRTMPQLLYTPSALAMGAWMLSRFLCAEGRTRLAEDQHAFEVMTVLDRHLRNNHEDLYHDPPEIEEELRPVLDDICLLYDASRDYVPPIPLTLKMYNEDVPLAEELNKYKSDARRPGITLRSFPNFLDFAVGIEHNPDCFHHLYHTAGTNVFIFSEYA</sequence>
<dbReference type="OrthoDB" id="10442680at2759"/>
<evidence type="ECO:0000313" key="2">
    <source>
        <dbReference type="Proteomes" id="UP000030669"/>
    </source>
</evidence>
<gene>
    <name evidence="1" type="ORF">GLOTRDRAFT_93142</name>
</gene>
<dbReference type="GeneID" id="19309451"/>